<sequence length="117" mass="13303">MLLKKKSSLQEGGRVSLDLGPNIVTWGRQRNSGYEYIKHCDPEEKKTWCKRFVDESNNPALPESVASVEPNGTLIINPFRATDVGDYFSPDELERVHFNSDGTYWSTPRSRISVVLE</sequence>
<dbReference type="OrthoDB" id="5842861at2759"/>
<evidence type="ECO:0000313" key="2">
    <source>
        <dbReference type="Proteomes" id="UP000230423"/>
    </source>
</evidence>
<reference evidence="1 2" key="1">
    <citation type="submission" date="2015-09" db="EMBL/GenBank/DDBJ databases">
        <title>Draft genome of the parasitic nematode Teladorsagia circumcincta isolate WARC Sus (inbred).</title>
        <authorList>
            <person name="Mitreva M."/>
        </authorList>
    </citation>
    <scope>NUCLEOTIDE SEQUENCE [LARGE SCALE GENOMIC DNA]</scope>
    <source>
        <strain evidence="1 2">S</strain>
    </source>
</reference>
<dbReference type="EMBL" id="KZ346116">
    <property type="protein sequence ID" value="PIO70915.1"/>
    <property type="molecule type" value="Genomic_DNA"/>
</dbReference>
<proteinExistence type="predicted"/>
<evidence type="ECO:0000313" key="1">
    <source>
        <dbReference type="EMBL" id="PIO70915.1"/>
    </source>
</evidence>
<protein>
    <submittedName>
        <fullName evidence="1">Uncharacterized protein</fullName>
    </submittedName>
</protein>
<keyword evidence="2" id="KW-1185">Reference proteome</keyword>
<name>A0A2G9UKZ6_TELCI</name>
<gene>
    <name evidence="1" type="ORF">TELCIR_07202</name>
</gene>
<accession>A0A2G9UKZ6</accession>
<organism evidence="1 2">
    <name type="scientific">Teladorsagia circumcincta</name>
    <name type="common">Brown stomach worm</name>
    <name type="synonym">Ostertagia circumcincta</name>
    <dbReference type="NCBI Taxonomy" id="45464"/>
    <lineage>
        <taxon>Eukaryota</taxon>
        <taxon>Metazoa</taxon>
        <taxon>Ecdysozoa</taxon>
        <taxon>Nematoda</taxon>
        <taxon>Chromadorea</taxon>
        <taxon>Rhabditida</taxon>
        <taxon>Rhabditina</taxon>
        <taxon>Rhabditomorpha</taxon>
        <taxon>Strongyloidea</taxon>
        <taxon>Trichostrongylidae</taxon>
        <taxon>Teladorsagia</taxon>
    </lineage>
</organism>
<dbReference type="Proteomes" id="UP000230423">
    <property type="component" value="Unassembled WGS sequence"/>
</dbReference>
<dbReference type="AlphaFoldDB" id="A0A2G9UKZ6"/>